<sequence>MGQQRKTKKLYHIKYIITTENYPQNQLVLQEIILRLKYHLEEKKNQRINN</sequence>
<dbReference type="Proteomes" id="UP000000600">
    <property type="component" value="Unassembled WGS sequence"/>
</dbReference>
<dbReference type="KEGG" id="ptm:GSPATT00015410001"/>
<accession>A0DBW6</accession>
<evidence type="ECO:0000313" key="2">
    <source>
        <dbReference type="Proteomes" id="UP000000600"/>
    </source>
</evidence>
<dbReference type="AlphaFoldDB" id="A0DBW6"/>
<proteinExistence type="predicted"/>
<dbReference type="EMBL" id="CT868374">
    <property type="protein sequence ID" value="CAK80533.1"/>
    <property type="molecule type" value="Genomic_DNA"/>
</dbReference>
<protein>
    <submittedName>
        <fullName evidence="1">Uncharacterized protein</fullName>
    </submittedName>
</protein>
<dbReference type="GeneID" id="5033715"/>
<dbReference type="HOGENOM" id="CLU_3128334_0_0_1"/>
<dbReference type="InParanoid" id="A0DBW6"/>
<reference evidence="1 2" key="1">
    <citation type="journal article" date="2006" name="Nature">
        <title>Global trends of whole-genome duplications revealed by the ciliate Paramecium tetraurelia.</title>
        <authorList>
            <consortium name="Genoscope"/>
            <person name="Aury J.-M."/>
            <person name="Jaillon O."/>
            <person name="Duret L."/>
            <person name="Noel B."/>
            <person name="Jubin C."/>
            <person name="Porcel B.M."/>
            <person name="Segurens B."/>
            <person name="Daubin V."/>
            <person name="Anthouard V."/>
            <person name="Aiach N."/>
            <person name="Arnaiz O."/>
            <person name="Billaut A."/>
            <person name="Beisson J."/>
            <person name="Blanc I."/>
            <person name="Bouhouche K."/>
            <person name="Camara F."/>
            <person name="Duharcourt S."/>
            <person name="Guigo R."/>
            <person name="Gogendeau D."/>
            <person name="Katinka M."/>
            <person name="Keller A.-M."/>
            <person name="Kissmehl R."/>
            <person name="Klotz C."/>
            <person name="Koll F."/>
            <person name="Le Moue A."/>
            <person name="Lepere C."/>
            <person name="Malinsky S."/>
            <person name="Nowacki M."/>
            <person name="Nowak J.K."/>
            <person name="Plattner H."/>
            <person name="Poulain J."/>
            <person name="Ruiz F."/>
            <person name="Serrano V."/>
            <person name="Zagulski M."/>
            <person name="Dessen P."/>
            <person name="Betermier M."/>
            <person name="Weissenbach J."/>
            <person name="Scarpelli C."/>
            <person name="Schachter V."/>
            <person name="Sperling L."/>
            <person name="Meyer E."/>
            <person name="Cohen J."/>
            <person name="Wincker P."/>
        </authorList>
    </citation>
    <scope>NUCLEOTIDE SEQUENCE [LARGE SCALE GENOMIC DNA]</scope>
    <source>
        <strain evidence="1 2">Stock d4-2</strain>
    </source>
</reference>
<keyword evidence="2" id="KW-1185">Reference proteome</keyword>
<gene>
    <name evidence="1" type="ORF">GSPATT00015410001</name>
</gene>
<evidence type="ECO:0000313" key="1">
    <source>
        <dbReference type="EMBL" id="CAK80533.1"/>
    </source>
</evidence>
<dbReference type="RefSeq" id="XP_001447930.1">
    <property type="nucleotide sequence ID" value="XM_001447893.1"/>
</dbReference>
<organism evidence="1 2">
    <name type="scientific">Paramecium tetraurelia</name>
    <dbReference type="NCBI Taxonomy" id="5888"/>
    <lineage>
        <taxon>Eukaryota</taxon>
        <taxon>Sar</taxon>
        <taxon>Alveolata</taxon>
        <taxon>Ciliophora</taxon>
        <taxon>Intramacronucleata</taxon>
        <taxon>Oligohymenophorea</taxon>
        <taxon>Peniculida</taxon>
        <taxon>Parameciidae</taxon>
        <taxon>Paramecium</taxon>
    </lineage>
</organism>
<name>A0DBW6_PARTE</name>